<feature type="signal peptide" evidence="2">
    <location>
        <begin position="1"/>
        <end position="26"/>
    </location>
</feature>
<gene>
    <name evidence="3" type="ORF">KOR42_08730</name>
</gene>
<feature type="region of interest" description="Disordered" evidence="1">
    <location>
        <begin position="121"/>
        <end position="164"/>
    </location>
</feature>
<sequence length="164" mass="17456" precursor="true">MKKSTPILAVCVSGGLLCSATNVVLSQVTTPPESSSKQTQNFEDVPVSKAAQAGDISKSLTTVSVVASRSMNPKQNNIESDSAAKSSDNADSKSETTVHAIVEIRDTKVPDEDVQWTVEVTQIASRGDTSTPPTPLARTTNRNSDSKPTAINEEIFVQQRATDH</sequence>
<feature type="compositionally biased region" description="Polar residues" evidence="1">
    <location>
        <begin position="28"/>
        <end position="42"/>
    </location>
</feature>
<dbReference type="RefSeq" id="WP_146507341.1">
    <property type="nucleotide sequence ID" value="NZ_SIHI01000001.1"/>
</dbReference>
<name>A0A5C5X677_9PLAN</name>
<dbReference type="Proteomes" id="UP000317243">
    <property type="component" value="Unassembled WGS sequence"/>
</dbReference>
<proteinExistence type="predicted"/>
<evidence type="ECO:0000313" key="3">
    <source>
        <dbReference type="EMBL" id="TWT57512.1"/>
    </source>
</evidence>
<feature type="region of interest" description="Disordered" evidence="1">
    <location>
        <begin position="28"/>
        <end position="54"/>
    </location>
</feature>
<protein>
    <submittedName>
        <fullName evidence="3">Uncharacterized protein</fullName>
    </submittedName>
</protein>
<keyword evidence="2" id="KW-0732">Signal</keyword>
<keyword evidence="4" id="KW-1185">Reference proteome</keyword>
<reference evidence="3 4" key="1">
    <citation type="submission" date="2019-02" db="EMBL/GenBank/DDBJ databases">
        <title>Deep-cultivation of Planctomycetes and their phenomic and genomic characterization uncovers novel biology.</title>
        <authorList>
            <person name="Wiegand S."/>
            <person name="Jogler M."/>
            <person name="Boedeker C."/>
            <person name="Pinto D."/>
            <person name="Vollmers J."/>
            <person name="Rivas-Marin E."/>
            <person name="Kohn T."/>
            <person name="Peeters S.H."/>
            <person name="Heuer A."/>
            <person name="Rast P."/>
            <person name="Oberbeckmann S."/>
            <person name="Bunk B."/>
            <person name="Jeske O."/>
            <person name="Meyerdierks A."/>
            <person name="Storesund J.E."/>
            <person name="Kallscheuer N."/>
            <person name="Luecker S."/>
            <person name="Lage O.M."/>
            <person name="Pohl T."/>
            <person name="Merkel B.J."/>
            <person name="Hornburger P."/>
            <person name="Mueller R.-W."/>
            <person name="Bruemmer F."/>
            <person name="Labrenz M."/>
            <person name="Spormann A.M."/>
            <person name="Op Den Camp H."/>
            <person name="Overmann J."/>
            <person name="Amann R."/>
            <person name="Jetten M.S.M."/>
            <person name="Mascher T."/>
            <person name="Medema M.H."/>
            <person name="Devos D.P."/>
            <person name="Kaster A.-K."/>
            <person name="Ovreas L."/>
            <person name="Rohde M."/>
            <person name="Galperin M.Y."/>
            <person name="Jogler C."/>
        </authorList>
    </citation>
    <scope>NUCLEOTIDE SEQUENCE [LARGE SCALE GENOMIC DNA]</scope>
    <source>
        <strain evidence="3 4">KOR42</strain>
    </source>
</reference>
<dbReference type="EMBL" id="SIHI01000001">
    <property type="protein sequence ID" value="TWT57512.1"/>
    <property type="molecule type" value="Genomic_DNA"/>
</dbReference>
<organism evidence="3 4">
    <name type="scientific">Thalassoglobus neptunius</name>
    <dbReference type="NCBI Taxonomy" id="1938619"/>
    <lineage>
        <taxon>Bacteria</taxon>
        <taxon>Pseudomonadati</taxon>
        <taxon>Planctomycetota</taxon>
        <taxon>Planctomycetia</taxon>
        <taxon>Planctomycetales</taxon>
        <taxon>Planctomycetaceae</taxon>
        <taxon>Thalassoglobus</taxon>
    </lineage>
</organism>
<evidence type="ECO:0000256" key="1">
    <source>
        <dbReference type="SAM" id="MobiDB-lite"/>
    </source>
</evidence>
<evidence type="ECO:0000256" key="2">
    <source>
        <dbReference type="SAM" id="SignalP"/>
    </source>
</evidence>
<feature type="compositionally biased region" description="Polar residues" evidence="1">
    <location>
        <begin position="121"/>
        <end position="149"/>
    </location>
</feature>
<accession>A0A5C5X677</accession>
<feature type="chain" id="PRO_5022944518" evidence="2">
    <location>
        <begin position="27"/>
        <end position="164"/>
    </location>
</feature>
<feature type="region of interest" description="Disordered" evidence="1">
    <location>
        <begin position="67"/>
        <end position="98"/>
    </location>
</feature>
<dbReference type="AlphaFoldDB" id="A0A5C5X677"/>
<comment type="caution">
    <text evidence="3">The sequence shown here is derived from an EMBL/GenBank/DDBJ whole genome shotgun (WGS) entry which is preliminary data.</text>
</comment>
<feature type="compositionally biased region" description="Basic and acidic residues" evidence="1">
    <location>
        <begin position="88"/>
        <end position="98"/>
    </location>
</feature>
<feature type="compositionally biased region" description="Polar residues" evidence="1">
    <location>
        <begin position="67"/>
        <end position="79"/>
    </location>
</feature>
<evidence type="ECO:0000313" key="4">
    <source>
        <dbReference type="Proteomes" id="UP000317243"/>
    </source>
</evidence>